<keyword evidence="3" id="KW-0808">Transferase</keyword>
<keyword evidence="3" id="KW-0548">Nucleotidyltransferase</keyword>
<organism evidence="3 4">
    <name type="scientific">Mytilus edulis</name>
    <name type="common">Blue mussel</name>
    <dbReference type="NCBI Taxonomy" id="6550"/>
    <lineage>
        <taxon>Eukaryota</taxon>
        <taxon>Metazoa</taxon>
        <taxon>Spiralia</taxon>
        <taxon>Lophotrochozoa</taxon>
        <taxon>Mollusca</taxon>
        <taxon>Bivalvia</taxon>
        <taxon>Autobranchia</taxon>
        <taxon>Pteriomorphia</taxon>
        <taxon>Mytilida</taxon>
        <taxon>Mytiloidea</taxon>
        <taxon>Mytilidae</taxon>
        <taxon>Mytilinae</taxon>
        <taxon>Mytilus</taxon>
    </lineage>
</organism>
<feature type="region of interest" description="Disordered" evidence="1">
    <location>
        <begin position="339"/>
        <end position="416"/>
    </location>
</feature>
<feature type="region of interest" description="Disordered" evidence="1">
    <location>
        <begin position="1"/>
        <end position="66"/>
    </location>
</feature>
<dbReference type="InterPro" id="IPR024810">
    <property type="entry name" value="MAB21L/cGLR"/>
</dbReference>
<dbReference type="SMART" id="SM01265">
    <property type="entry name" value="Mab-21"/>
    <property type="match status" value="1"/>
</dbReference>
<dbReference type="GO" id="GO:0061501">
    <property type="term" value="F:2',3'-cyclic GMP-AMP synthase activity"/>
    <property type="evidence" value="ECO:0007669"/>
    <property type="project" value="UniProtKB-EC"/>
</dbReference>
<dbReference type="InterPro" id="IPR046903">
    <property type="entry name" value="Mab-21-like_nuc_Trfase"/>
</dbReference>
<evidence type="ECO:0000313" key="4">
    <source>
        <dbReference type="Proteomes" id="UP000683360"/>
    </source>
</evidence>
<feature type="region of interest" description="Disordered" evidence="1">
    <location>
        <begin position="247"/>
        <end position="286"/>
    </location>
</feature>
<feature type="domain" description="Mab-21-like nucleotidyltransferase" evidence="2">
    <location>
        <begin position="472"/>
        <end position="655"/>
    </location>
</feature>
<keyword evidence="4" id="KW-1185">Reference proteome</keyword>
<dbReference type="OrthoDB" id="6149058at2759"/>
<dbReference type="Proteomes" id="UP000683360">
    <property type="component" value="Unassembled WGS sequence"/>
</dbReference>
<dbReference type="AlphaFoldDB" id="A0A8S3UV96"/>
<gene>
    <name evidence="3" type="ORF">MEDL_58611</name>
</gene>
<dbReference type="EMBL" id="CAJPWZ010002878">
    <property type="protein sequence ID" value="CAG2246660.1"/>
    <property type="molecule type" value="Genomic_DNA"/>
</dbReference>
<comment type="caution">
    <text evidence="3">The sequence shown here is derived from an EMBL/GenBank/DDBJ whole genome shotgun (WGS) entry which is preliminary data.</text>
</comment>
<evidence type="ECO:0000256" key="1">
    <source>
        <dbReference type="SAM" id="MobiDB-lite"/>
    </source>
</evidence>
<dbReference type="Gene3D" id="3.30.460.90">
    <property type="match status" value="1"/>
</dbReference>
<dbReference type="Gene3D" id="1.10.1410.40">
    <property type="match status" value="1"/>
</dbReference>
<dbReference type="Pfam" id="PF03281">
    <property type="entry name" value="Mab-21"/>
    <property type="match status" value="1"/>
</dbReference>
<dbReference type="EC" id="2.7.7.86" evidence="3"/>
<feature type="compositionally biased region" description="Polar residues" evidence="1">
    <location>
        <begin position="38"/>
        <end position="60"/>
    </location>
</feature>
<evidence type="ECO:0000313" key="3">
    <source>
        <dbReference type="EMBL" id="CAG2246660.1"/>
    </source>
</evidence>
<protein>
    <submittedName>
        <fullName evidence="3">MB21D1</fullName>
        <ecNumber evidence="3">2.7.7.86</ecNumber>
    </submittedName>
</protein>
<evidence type="ECO:0000259" key="2">
    <source>
        <dbReference type="Pfam" id="PF03281"/>
    </source>
</evidence>
<feature type="compositionally biased region" description="Basic and acidic residues" evidence="1">
    <location>
        <begin position="1"/>
        <end position="19"/>
    </location>
</feature>
<feature type="compositionally biased region" description="Basic and acidic residues" evidence="1">
    <location>
        <begin position="387"/>
        <end position="400"/>
    </location>
</feature>
<sequence length="769" mass="89650">MKRSEERRYNNYDYPRCEGFKSPITIRDAQDNKGKHASATSNQATTETHDSITNNEQRQPFSPRHKVNTENQFENHEDGQKVTYEYTHQDVTNTSNMDIDDRIKQGIMQIQNPIGFTTRMATSTTEGYTNTDQINTSNMDKEDSILQGIMVVSFTFAIMSQKSFFKKIERQCSSSEGNHHDYRRARYQDQCGYRQCSSSEGNHHDYRRARYQDQYGYRQCYVQRDAGIFTVIVIEYLVDTEHPMSNLEDGYHGTPRPNKHDQYRHRRSYTSKDDVERQCSSSEGNHHDYRRARYKDQYGYRQCYVQRDAESEEQATKHCPRTTDLPECYNVDTENLMSNLEDGYHGTPRPNKHDQYRNRRSYTSKDDESDEQATKHCPRTTDLPECYNEKRTDKCGKEKSPSTPLGKVKAQDQAPVSPISKERLIDHQDKCKLAMEEVSPAAKAINSFTNEFIKKLKEISTLNWSSFNIGSYYDKTKNCHPDEFDIMIYPNLSVEVNFDVIKIPGFYKVKLVSPRVQELEHVLDNDRYIIPGKFKNYAFEMFDRVLGTDGIRQGRRTKKMPKPGGCSPAYTVFYDAFPGKKPIDIDLVPCFNIDGWPPDKIARKINPSWIAIDDVVNRAMKYYDVVCKTCPEDATDKNLLFRLSFSRTEKMLIKHANSADKLNLKKNAFRFIKLCIQDLKDKHPGEIKKFCSYHIKQFMLTQYDTWPTREREGVRIQRYLIGELIKTLSLANPTIANYFITNDNVIRYVPSEEIAVIVKGLQEKDKLLH</sequence>
<proteinExistence type="predicted"/>
<name>A0A8S3UV96_MYTED</name>
<reference evidence="3" key="1">
    <citation type="submission" date="2021-03" db="EMBL/GenBank/DDBJ databases">
        <authorList>
            <person name="Bekaert M."/>
        </authorList>
    </citation>
    <scope>NUCLEOTIDE SEQUENCE</scope>
</reference>
<accession>A0A8S3UV96</accession>